<organism evidence="1 2">
    <name type="scientific">Acuticoccus mangrovi</name>
    <dbReference type="NCBI Taxonomy" id="2796142"/>
    <lineage>
        <taxon>Bacteria</taxon>
        <taxon>Pseudomonadati</taxon>
        <taxon>Pseudomonadota</taxon>
        <taxon>Alphaproteobacteria</taxon>
        <taxon>Hyphomicrobiales</taxon>
        <taxon>Amorphaceae</taxon>
        <taxon>Acuticoccus</taxon>
    </lineage>
</organism>
<protein>
    <submittedName>
        <fullName evidence="1">OsmC family protein</fullName>
    </submittedName>
</protein>
<dbReference type="PANTHER" id="PTHR42830:SF1">
    <property type="entry name" value="OSMOTICALLY INDUCIBLE FAMILY PROTEIN"/>
    <property type="match status" value="1"/>
</dbReference>
<name>A0A934ILU5_9HYPH</name>
<comment type="caution">
    <text evidence="1">The sequence shown here is derived from an EMBL/GenBank/DDBJ whole genome shotgun (WGS) entry which is preliminary data.</text>
</comment>
<dbReference type="InterPro" id="IPR019904">
    <property type="entry name" value="Peroxiredoxin_OsmC"/>
</dbReference>
<dbReference type="GO" id="GO:0006979">
    <property type="term" value="P:response to oxidative stress"/>
    <property type="evidence" value="ECO:0007669"/>
    <property type="project" value="InterPro"/>
</dbReference>
<dbReference type="NCBIfam" id="TIGR03562">
    <property type="entry name" value="osmo_induc_OsmC"/>
    <property type="match status" value="1"/>
</dbReference>
<dbReference type="Proteomes" id="UP000609531">
    <property type="component" value="Unassembled WGS sequence"/>
</dbReference>
<dbReference type="RefSeq" id="WP_198880175.1">
    <property type="nucleotide sequence ID" value="NZ_JAEKJA010000001.1"/>
</dbReference>
<dbReference type="SUPFAM" id="SSF82784">
    <property type="entry name" value="OsmC-like"/>
    <property type="match status" value="1"/>
</dbReference>
<dbReference type="Pfam" id="PF02566">
    <property type="entry name" value="OsmC"/>
    <property type="match status" value="1"/>
</dbReference>
<dbReference type="PANTHER" id="PTHR42830">
    <property type="entry name" value="OSMOTICALLY INDUCIBLE FAMILY PROTEIN"/>
    <property type="match status" value="1"/>
</dbReference>
<dbReference type="GO" id="GO:0004601">
    <property type="term" value="F:peroxidase activity"/>
    <property type="evidence" value="ECO:0007669"/>
    <property type="project" value="InterPro"/>
</dbReference>
<proteinExistence type="predicted"/>
<dbReference type="Gene3D" id="3.30.300.20">
    <property type="match status" value="1"/>
</dbReference>
<dbReference type="InterPro" id="IPR015946">
    <property type="entry name" value="KH_dom-like_a/b"/>
</dbReference>
<dbReference type="InterPro" id="IPR036102">
    <property type="entry name" value="OsmC/Ohrsf"/>
</dbReference>
<dbReference type="EMBL" id="JAEKJA010000001">
    <property type="protein sequence ID" value="MBJ3774285.1"/>
    <property type="molecule type" value="Genomic_DNA"/>
</dbReference>
<accession>A0A934ILU5</accession>
<keyword evidence="2" id="KW-1185">Reference proteome</keyword>
<gene>
    <name evidence="1" type="ORF">JCR33_01205</name>
</gene>
<dbReference type="InterPro" id="IPR003718">
    <property type="entry name" value="OsmC/Ohr_fam"/>
</dbReference>
<sequence length="142" mass="14728">MTIKRKASAHWEGGLKDGRGSISTDSGALDAYPYGFASRFEGMKGTNPEELLGAAHSGCFTMALSLVLGEAGFTAEAMDTSAVVSLDQVDGGFAITKVVLTLRAKIPGIDDETFQKCAAGAKANCPLSKVINAEIELDAALV</sequence>
<evidence type="ECO:0000313" key="1">
    <source>
        <dbReference type="EMBL" id="MBJ3774285.1"/>
    </source>
</evidence>
<dbReference type="AlphaFoldDB" id="A0A934ILU5"/>
<evidence type="ECO:0000313" key="2">
    <source>
        <dbReference type="Proteomes" id="UP000609531"/>
    </source>
</evidence>
<dbReference type="InterPro" id="IPR052707">
    <property type="entry name" value="OsmC_Ohr_Peroxiredoxin"/>
</dbReference>
<reference evidence="1" key="1">
    <citation type="submission" date="2020-12" db="EMBL/GenBank/DDBJ databases">
        <title>Bacterial taxonomy.</title>
        <authorList>
            <person name="Pan X."/>
        </authorList>
    </citation>
    <scope>NUCLEOTIDE SEQUENCE</scope>
    <source>
        <strain evidence="1">B2012</strain>
    </source>
</reference>